<proteinExistence type="inferred from homology"/>
<evidence type="ECO:0000313" key="6">
    <source>
        <dbReference type="Proteomes" id="UP000504636"/>
    </source>
</evidence>
<dbReference type="GO" id="GO:0046872">
    <property type="term" value="F:metal ion binding"/>
    <property type="evidence" value="ECO:0007669"/>
    <property type="project" value="UniProtKB-KW"/>
</dbReference>
<dbReference type="OrthoDB" id="2993351at2759"/>
<dbReference type="Proteomes" id="UP000504636">
    <property type="component" value="Unplaced"/>
</dbReference>
<reference evidence="7" key="3">
    <citation type="submission" date="2025-04" db="UniProtKB">
        <authorList>
            <consortium name="RefSeq"/>
        </authorList>
    </citation>
    <scope>IDENTIFICATION</scope>
    <source>
        <strain evidence="7">CBS 304.34</strain>
    </source>
</reference>
<keyword evidence="3" id="KW-0862">Zinc</keyword>
<evidence type="ECO:0000256" key="1">
    <source>
        <dbReference type="ARBA" id="ARBA00005495"/>
    </source>
</evidence>
<dbReference type="GO" id="GO:0016846">
    <property type="term" value="F:carbon-sulfur lyase activity"/>
    <property type="evidence" value="ECO:0007669"/>
    <property type="project" value="InterPro"/>
</dbReference>
<keyword evidence="2" id="KW-0479">Metal-binding</keyword>
<keyword evidence="6" id="KW-1185">Reference proteome</keyword>
<dbReference type="PROSITE" id="PS51891">
    <property type="entry name" value="CENP_V_GFA"/>
    <property type="match status" value="1"/>
</dbReference>
<organism evidence="5">
    <name type="scientific">Mytilinidion resinicola</name>
    <dbReference type="NCBI Taxonomy" id="574789"/>
    <lineage>
        <taxon>Eukaryota</taxon>
        <taxon>Fungi</taxon>
        <taxon>Dikarya</taxon>
        <taxon>Ascomycota</taxon>
        <taxon>Pezizomycotina</taxon>
        <taxon>Dothideomycetes</taxon>
        <taxon>Pleosporomycetidae</taxon>
        <taxon>Mytilinidiales</taxon>
        <taxon>Mytilinidiaceae</taxon>
        <taxon>Mytilinidion</taxon>
    </lineage>
</organism>
<reference evidence="5 7" key="1">
    <citation type="journal article" date="2020" name="Stud. Mycol.">
        <title>101 Dothideomycetes genomes: a test case for predicting lifestyles and emergence of pathogens.</title>
        <authorList>
            <person name="Haridas S."/>
            <person name="Albert R."/>
            <person name="Binder M."/>
            <person name="Bloem J."/>
            <person name="Labutti K."/>
            <person name="Salamov A."/>
            <person name="Andreopoulos B."/>
            <person name="Baker S."/>
            <person name="Barry K."/>
            <person name="Bills G."/>
            <person name="Bluhm B."/>
            <person name="Cannon C."/>
            <person name="Castanera R."/>
            <person name="Culley D."/>
            <person name="Daum C."/>
            <person name="Ezra D."/>
            <person name="Gonzalez J."/>
            <person name="Henrissat B."/>
            <person name="Kuo A."/>
            <person name="Liang C."/>
            <person name="Lipzen A."/>
            <person name="Lutzoni F."/>
            <person name="Magnuson J."/>
            <person name="Mondo S."/>
            <person name="Nolan M."/>
            <person name="Ohm R."/>
            <person name="Pangilinan J."/>
            <person name="Park H.-J."/>
            <person name="Ramirez L."/>
            <person name="Alfaro M."/>
            <person name="Sun H."/>
            <person name="Tritt A."/>
            <person name="Yoshinaga Y."/>
            <person name="Zwiers L.-H."/>
            <person name="Turgeon B."/>
            <person name="Goodwin S."/>
            <person name="Spatafora J."/>
            <person name="Crous P."/>
            <person name="Grigoriev I."/>
        </authorList>
    </citation>
    <scope>NUCLEOTIDE SEQUENCE</scope>
    <source>
        <strain evidence="5 7">CBS 304.34</strain>
    </source>
</reference>
<dbReference type="InterPro" id="IPR011057">
    <property type="entry name" value="Mss4-like_sf"/>
</dbReference>
<accession>A0A6A6YSK4</accession>
<dbReference type="GeneID" id="54454841"/>
<comment type="similarity">
    <text evidence="1">Belongs to the Gfa family.</text>
</comment>
<evidence type="ECO:0000313" key="7">
    <source>
        <dbReference type="RefSeq" id="XP_033578453.1"/>
    </source>
</evidence>
<dbReference type="RefSeq" id="XP_033578453.1">
    <property type="nucleotide sequence ID" value="XM_033713948.1"/>
</dbReference>
<dbReference type="PANTHER" id="PTHR28620">
    <property type="entry name" value="CENTROMERE PROTEIN V"/>
    <property type="match status" value="1"/>
</dbReference>
<reference evidence="7" key="2">
    <citation type="submission" date="2020-04" db="EMBL/GenBank/DDBJ databases">
        <authorList>
            <consortium name="NCBI Genome Project"/>
        </authorList>
    </citation>
    <scope>NUCLEOTIDE SEQUENCE</scope>
    <source>
        <strain evidence="7">CBS 304.34</strain>
    </source>
</reference>
<dbReference type="InterPro" id="IPR052355">
    <property type="entry name" value="CENP-V-like"/>
</dbReference>
<name>A0A6A6YSK4_9PEZI</name>
<dbReference type="SUPFAM" id="SSF51316">
    <property type="entry name" value="Mss4-like"/>
    <property type="match status" value="1"/>
</dbReference>
<sequence>MSAEPADATPTHAGSCHCGHVTYTGGFDLAAGHIVKCNCSICHKKGYFLLSPTSTPSFSLLTPSSESELADYQFAKKLIHHYACPKCSTSVYISGFFGMGKKEIPFMAVMANTLDRRLDGEPPEDLRKVKIKYIDGRHDQLELLDEPFPGGAW</sequence>
<dbReference type="PANTHER" id="PTHR28620:SF1">
    <property type="entry name" value="CENP-V_GFA DOMAIN-CONTAINING PROTEIN"/>
    <property type="match status" value="1"/>
</dbReference>
<dbReference type="EMBL" id="MU003698">
    <property type="protein sequence ID" value="KAF2811489.1"/>
    <property type="molecule type" value="Genomic_DNA"/>
</dbReference>
<evidence type="ECO:0000256" key="2">
    <source>
        <dbReference type="ARBA" id="ARBA00022723"/>
    </source>
</evidence>
<protein>
    <recommendedName>
        <fullName evidence="4">CENP-V/GFA domain-containing protein</fullName>
    </recommendedName>
</protein>
<evidence type="ECO:0000259" key="4">
    <source>
        <dbReference type="PROSITE" id="PS51891"/>
    </source>
</evidence>
<evidence type="ECO:0000256" key="3">
    <source>
        <dbReference type="ARBA" id="ARBA00022833"/>
    </source>
</evidence>
<dbReference type="AlphaFoldDB" id="A0A6A6YSK4"/>
<dbReference type="InterPro" id="IPR006913">
    <property type="entry name" value="CENP-V/GFA"/>
</dbReference>
<dbReference type="Gene3D" id="2.170.150.70">
    <property type="match status" value="1"/>
</dbReference>
<dbReference type="Pfam" id="PF04828">
    <property type="entry name" value="GFA"/>
    <property type="match status" value="1"/>
</dbReference>
<feature type="domain" description="CENP-V/GFA" evidence="4">
    <location>
        <begin position="12"/>
        <end position="140"/>
    </location>
</feature>
<evidence type="ECO:0000313" key="5">
    <source>
        <dbReference type="EMBL" id="KAF2811489.1"/>
    </source>
</evidence>
<gene>
    <name evidence="5 7" type="ORF">BDZ99DRAFT_276296</name>
</gene>